<evidence type="ECO:0000256" key="1">
    <source>
        <dbReference type="SAM" id="MobiDB-lite"/>
    </source>
</evidence>
<dbReference type="EMBL" id="JAFLRD010000025">
    <property type="protein sequence ID" value="MBO0418118.1"/>
    <property type="molecule type" value="Genomic_DNA"/>
</dbReference>
<feature type="compositionally biased region" description="Low complexity" evidence="1">
    <location>
        <begin position="38"/>
        <end position="73"/>
    </location>
</feature>
<evidence type="ECO:0008006" key="4">
    <source>
        <dbReference type="Google" id="ProtNLM"/>
    </source>
</evidence>
<organism evidence="2 3">
    <name type="scientific">Chromobacterium haemolyticum</name>
    <dbReference type="NCBI Taxonomy" id="394935"/>
    <lineage>
        <taxon>Bacteria</taxon>
        <taxon>Pseudomonadati</taxon>
        <taxon>Pseudomonadota</taxon>
        <taxon>Betaproteobacteria</taxon>
        <taxon>Neisseriales</taxon>
        <taxon>Chromobacteriaceae</taxon>
        <taxon>Chromobacterium</taxon>
    </lineage>
</organism>
<protein>
    <recommendedName>
        <fullName evidence="4">NERD domain-containing protein</fullName>
    </recommendedName>
</protein>
<comment type="caution">
    <text evidence="2">The sequence shown here is derived from an EMBL/GenBank/DDBJ whole genome shotgun (WGS) entry which is preliminary data.</text>
</comment>
<feature type="compositionally biased region" description="Pro residues" evidence="1">
    <location>
        <begin position="23"/>
        <end position="37"/>
    </location>
</feature>
<accession>A0ABS3GV35</accession>
<gene>
    <name evidence="2" type="ORF">J1C50_21665</name>
</gene>
<dbReference type="RefSeq" id="WP_200123188.1">
    <property type="nucleotide sequence ID" value="NZ_JAEILV010000027.1"/>
</dbReference>
<proteinExistence type="predicted"/>
<keyword evidence="3" id="KW-1185">Reference proteome</keyword>
<reference evidence="2 3" key="1">
    <citation type="submission" date="2021-03" db="EMBL/GenBank/DDBJ databases">
        <title>First Case of infection caused by Chromobacterium haemolyticum derived from water in China.</title>
        <authorList>
            <person name="Chen J."/>
            <person name="Liu C."/>
        </authorList>
    </citation>
    <scope>NUCLEOTIDE SEQUENCE [LARGE SCALE GENOMIC DNA]</scope>
    <source>
        <strain evidence="2 3">WJ-5</strain>
    </source>
</reference>
<feature type="region of interest" description="Disordered" evidence="1">
    <location>
        <begin position="1"/>
        <end position="80"/>
    </location>
</feature>
<sequence length="260" mass="28323">MAFTFANIFKNRPPQQASTPAAVPAPQPSAAPTPPQAITPIQPASPISAPTSAPSLPPVTTQPSAPAQPAPSSAEKKGHEGEKALNAWFKQHKLAYVGICQNKNSFATLFHGTAKRPDFLLLLPSLGMIAIDAKNYTPSRGELTLSLEEELKKALTFERLFRLPLWYAYCDKGNMGQNWYWISALKALEVGEVRDGSNGQFLAIKMEHFETIANPKDLAKLYTHTLPSLEKVAESSGQITDYFQINTTSSTIQTATTNLI</sequence>
<feature type="compositionally biased region" description="Low complexity" evidence="1">
    <location>
        <begin position="13"/>
        <end position="22"/>
    </location>
</feature>
<name>A0ABS3GV35_9NEIS</name>
<evidence type="ECO:0000313" key="3">
    <source>
        <dbReference type="Proteomes" id="UP000664349"/>
    </source>
</evidence>
<evidence type="ECO:0000313" key="2">
    <source>
        <dbReference type="EMBL" id="MBO0418118.1"/>
    </source>
</evidence>
<dbReference type="Proteomes" id="UP000664349">
    <property type="component" value="Unassembled WGS sequence"/>
</dbReference>